<sequence length="190" mass="20324">MKKSFGAKTLAYPAPLFCVGTYDAQDRPNIMAAAWAGICCSKPPSLAVSLRPATYSHGAILARRAFTVSIPSSAYMAHADYAGMVSGETENKFETLGLTPEKGGFVDAPYVAEFPLVIECALTHSHSIGLHTQFIGEILDVKVDETCLGEDGLPDIRKVDPVIFAPVTRGYYAVGEYLGQAFSAGKTLKK</sequence>
<dbReference type="RefSeq" id="WP_011366348.1">
    <property type="nucleotide sequence ID" value="NC_007519.1"/>
</dbReference>
<evidence type="ECO:0000313" key="5">
    <source>
        <dbReference type="EMBL" id="ABB36988.1"/>
    </source>
</evidence>
<dbReference type="AlphaFoldDB" id="Q317A8"/>
<reference evidence="5 6" key="1">
    <citation type="journal article" date="2011" name="J. Bacteriol.">
        <title>Complete genome sequence and updated annotation of Desulfovibrio alaskensis G20.</title>
        <authorList>
            <person name="Hauser L.J."/>
            <person name="Land M.L."/>
            <person name="Brown S.D."/>
            <person name="Larimer F."/>
            <person name="Keller K.L."/>
            <person name="Rapp-Giles B.J."/>
            <person name="Price M.N."/>
            <person name="Lin M."/>
            <person name="Bruce D.C."/>
            <person name="Detter J.C."/>
            <person name="Tapia R."/>
            <person name="Han C.S."/>
            <person name="Goodwin L.A."/>
            <person name="Cheng J.F."/>
            <person name="Pitluck S."/>
            <person name="Copeland A."/>
            <person name="Lucas S."/>
            <person name="Nolan M."/>
            <person name="Lapidus A.L."/>
            <person name="Palumbo A.V."/>
            <person name="Wall J.D."/>
        </authorList>
    </citation>
    <scope>NUCLEOTIDE SEQUENCE [LARGE SCALE GENOMIC DNA]</scope>
    <source>
        <strain evidence="6">ATCC BAA 1058 / DSM 17464 / G20</strain>
    </source>
</reference>
<dbReference type="PANTHER" id="PTHR43567">
    <property type="entry name" value="FLAVOREDOXIN-RELATED-RELATED"/>
    <property type="match status" value="1"/>
</dbReference>
<feature type="domain" description="Flavin reductase like" evidence="4">
    <location>
        <begin position="10"/>
        <end position="157"/>
    </location>
</feature>
<evidence type="ECO:0000256" key="2">
    <source>
        <dbReference type="ARBA" id="ARBA00022630"/>
    </source>
</evidence>
<keyword evidence="2" id="KW-0285">Flavoprotein</keyword>
<dbReference type="InterPro" id="IPR002563">
    <property type="entry name" value="Flavin_Rdtase-like_dom"/>
</dbReference>
<dbReference type="SUPFAM" id="SSF50475">
    <property type="entry name" value="FMN-binding split barrel"/>
    <property type="match status" value="1"/>
</dbReference>
<evidence type="ECO:0000256" key="3">
    <source>
        <dbReference type="ARBA" id="ARBA00038054"/>
    </source>
</evidence>
<proteinExistence type="inferred from homology"/>
<dbReference type="KEGG" id="dde:Dde_0187"/>
<dbReference type="HOGENOM" id="CLU_059021_5_5_7"/>
<dbReference type="InterPro" id="IPR012349">
    <property type="entry name" value="Split_barrel_FMN-bd"/>
</dbReference>
<organism evidence="5 6">
    <name type="scientific">Oleidesulfovibrio alaskensis (strain ATCC BAA-1058 / DSM 17464 / G20)</name>
    <name type="common">Desulfovibrio alaskensis</name>
    <dbReference type="NCBI Taxonomy" id="207559"/>
    <lineage>
        <taxon>Bacteria</taxon>
        <taxon>Pseudomonadati</taxon>
        <taxon>Thermodesulfobacteriota</taxon>
        <taxon>Desulfovibrionia</taxon>
        <taxon>Desulfovibrionales</taxon>
        <taxon>Desulfovibrionaceae</taxon>
        <taxon>Oleidesulfovibrio</taxon>
    </lineage>
</organism>
<gene>
    <name evidence="5" type="ordered locus">Dde_0187</name>
</gene>
<dbReference type="SMART" id="SM00903">
    <property type="entry name" value="Flavin_Reduct"/>
    <property type="match status" value="1"/>
</dbReference>
<accession>Q317A8</accession>
<name>Q317A8_OLEA2</name>
<dbReference type="Pfam" id="PF01613">
    <property type="entry name" value="Flavin_Reduct"/>
    <property type="match status" value="1"/>
</dbReference>
<dbReference type="STRING" id="207559.Dde_0187"/>
<evidence type="ECO:0000313" key="6">
    <source>
        <dbReference type="Proteomes" id="UP000002710"/>
    </source>
</evidence>
<dbReference type="PANTHER" id="PTHR43567:SF1">
    <property type="entry name" value="FLAVOREDOXIN"/>
    <property type="match status" value="1"/>
</dbReference>
<dbReference type="GO" id="GO:0010181">
    <property type="term" value="F:FMN binding"/>
    <property type="evidence" value="ECO:0007669"/>
    <property type="project" value="InterPro"/>
</dbReference>
<dbReference type="Gene3D" id="2.30.110.10">
    <property type="entry name" value="Electron Transport, Fmn-binding Protein, Chain A"/>
    <property type="match status" value="1"/>
</dbReference>
<dbReference type="Proteomes" id="UP000002710">
    <property type="component" value="Chromosome"/>
</dbReference>
<evidence type="ECO:0000256" key="1">
    <source>
        <dbReference type="ARBA" id="ARBA00001917"/>
    </source>
</evidence>
<protein>
    <submittedName>
        <fullName evidence="5">Flavin reductase domain protein FMN-binding protein</fullName>
    </submittedName>
</protein>
<dbReference type="EMBL" id="CP000112">
    <property type="protein sequence ID" value="ABB36988.1"/>
    <property type="molecule type" value="Genomic_DNA"/>
</dbReference>
<comment type="similarity">
    <text evidence="3">Belongs to the flavoredoxin family.</text>
</comment>
<dbReference type="GO" id="GO:0016646">
    <property type="term" value="F:oxidoreductase activity, acting on the CH-NH group of donors, NAD or NADP as acceptor"/>
    <property type="evidence" value="ECO:0007669"/>
    <property type="project" value="UniProtKB-ARBA"/>
</dbReference>
<evidence type="ECO:0000259" key="4">
    <source>
        <dbReference type="SMART" id="SM00903"/>
    </source>
</evidence>
<keyword evidence="6" id="KW-1185">Reference proteome</keyword>
<dbReference type="InterPro" id="IPR052174">
    <property type="entry name" value="Flavoredoxin"/>
</dbReference>
<comment type="cofactor">
    <cofactor evidence="1">
        <name>FMN</name>
        <dbReference type="ChEBI" id="CHEBI:58210"/>
    </cofactor>
</comment>
<dbReference type="eggNOG" id="COG1853">
    <property type="taxonomic scope" value="Bacteria"/>
</dbReference>